<gene>
    <name evidence="3" type="ORF">IRI77_30675</name>
</gene>
<dbReference type="Gene3D" id="3.40.710.10">
    <property type="entry name" value="DD-peptidase/beta-lactamase superfamily"/>
    <property type="match status" value="1"/>
</dbReference>
<dbReference type="Pfam" id="PF00144">
    <property type="entry name" value="Beta-lactamase"/>
    <property type="match status" value="1"/>
</dbReference>
<dbReference type="InterPro" id="IPR001466">
    <property type="entry name" value="Beta-lactam-related"/>
</dbReference>
<dbReference type="KEGG" id="pfer:IRI77_30675"/>
<evidence type="ECO:0000259" key="2">
    <source>
        <dbReference type="Pfam" id="PF00144"/>
    </source>
</evidence>
<name>A0A7S7SK44_PALFE</name>
<organism evidence="3 4">
    <name type="scientific">Paludibaculum fermentans</name>
    <dbReference type="NCBI Taxonomy" id="1473598"/>
    <lineage>
        <taxon>Bacteria</taxon>
        <taxon>Pseudomonadati</taxon>
        <taxon>Acidobacteriota</taxon>
        <taxon>Terriglobia</taxon>
        <taxon>Bryobacterales</taxon>
        <taxon>Bryobacteraceae</taxon>
        <taxon>Paludibaculum</taxon>
    </lineage>
</organism>
<keyword evidence="4" id="KW-1185">Reference proteome</keyword>
<accession>A0A7S7SK44</accession>
<dbReference type="InterPro" id="IPR012338">
    <property type="entry name" value="Beta-lactam/transpept-like"/>
</dbReference>
<dbReference type="Proteomes" id="UP000593892">
    <property type="component" value="Chromosome"/>
</dbReference>
<feature type="chain" id="PRO_5032470048" evidence="1">
    <location>
        <begin position="18"/>
        <end position="449"/>
    </location>
</feature>
<reference evidence="3 4" key="1">
    <citation type="submission" date="2020-10" db="EMBL/GenBank/DDBJ databases">
        <title>Complete genome sequence of Paludibaculum fermentans P105T, a facultatively anaerobic acidobacterium capable of dissimilatory Fe(III) reduction.</title>
        <authorList>
            <person name="Dedysh S.N."/>
            <person name="Beletsky A.V."/>
            <person name="Kulichevskaya I.S."/>
            <person name="Mardanov A.V."/>
            <person name="Ravin N.V."/>
        </authorList>
    </citation>
    <scope>NUCLEOTIDE SEQUENCE [LARGE SCALE GENOMIC DNA]</scope>
    <source>
        <strain evidence="3 4">P105</strain>
    </source>
</reference>
<dbReference type="InterPro" id="IPR050491">
    <property type="entry name" value="AmpC-like"/>
</dbReference>
<dbReference type="SUPFAM" id="SSF56601">
    <property type="entry name" value="beta-lactamase/transpeptidase-like"/>
    <property type="match status" value="1"/>
</dbReference>
<dbReference type="InterPro" id="IPR023650">
    <property type="entry name" value="Beta-lactam_class-A_AS"/>
</dbReference>
<proteinExistence type="predicted"/>
<dbReference type="EMBL" id="CP063849">
    <property type="protein sequence ID" value="QOY87096.1"/>
    <property type="molecule type" value="Genomic_DNA"/>
</dbReference>
<evidence type="ECO:0000313" key="4">
    <source>
        <dbReference type="Proteomes" id="UP000593892"/>
    </source>
</evidence>
<keyword evidence="1" id="KW-0732">Signal</keyword>
<dbReference type="PANTHER" id="PTHR46825:SF9">
    <property type="entry name" value="BETA-LACTAMASE-RELATED DOMAIN-CONTAINING PROTEIN"/>
    <property type="match status" value="1"/>
</dbReference>
<feature type="domain" description="Beta-lactamase-related" evidence="2">
    <location>
        <begin position="26"/>
        <end position="340"/>
    </location>
</feature>
<protein>
    <submittedName>
        <fullName evidence="3">Serine hydrolase</fullName>
    </submittedName>
</protein>
<dbReference type="PROSITE" id="PS00146">
    <property type="entry name" value="BETA_LACTAMASE_A"/>
    <property type="match status" value="1"/>
</dbReference>
<feature type="signal peptide" evidence="1">
    <location>
        <begin position="1"/>
        <end position="17"/>
    </location>
</feature>
<dbReference type="GO" id="GO:0016787">
    <property type="term" value="F:hydrolase activity"/>
    <property type="evidence" value="ECO:0007669"/>
    <property type="project" value="UniProtKB-KW"/>
</dbReference>
<dbReference type="AlphaFoldDB" id="A0A7S7SK44"/>
<evidence type="ECO:0000256" key="1">
    <source>
        <dbReference type="SAM" id="SignalP"/>
    </source>
</evidence>
<keyword evidence="3" id="KW-0378">Hydrolase</keyword>
<dbReference type="RefSeq" id="WP_194448765.1">
    <property type="nucleotide sequence ID" value="NZ_CP063849.1"/>
</dbReference>
<evidence type="ECO:0000313" key="3">
    <source>
        <dbReference type="EMBL" id="QOY87096.1"/>
    </source>
</evidence>
<sequence>MRLLPLLSLACALPGLAQNPDFTVLDELAQRALRESGTPGAVITVIHHGQVVYEKAFGVTDVETQGRVTPETLFRIGSTTKMFTAAAVLTLVEEGRVDLDKRISTYVQSLPPKIGALTLRQLLSHTAGLGDRGSGHGRHDDSALGDAIRALPPEIVELDPGAVYSYSSLGYWIAGLVLESVTGQPFADAVAERVFRPLGMTRTTFRPLAAMTYPFAQQHEGSAKQAPRVIRPFADDSSTWPGGSLFSSAHELSRFVLAFLQKGKLDGKQALAAGVVSAMSQPHAAIPGSTDHYTYGLVASNDRGVFTLSHGGARVGFGSFIVMAPEQRSGIIVVTNRSGSTLAPVVQKAMELVLPLGPEESQPPAPTTIPEETLKSYTGTYAGGGWRITITRDAGRLVLIFQGKQYPAKPAPGGHFTTEGPLSDFVFVPAPDDSIRYLHVELRTLRKIE</sequence>
<dbReference type="PANTHER" id="PTHR46825">
    <property type="entry name" value="D-ALANYL-D-ALANINE-CARBOXYPEPTIDASE/ENDOPEPTIDASE AMPH"/>
    <property type="match status" value="1"/>
</dbReference>